<keyword evidence="14" id="KW-1133">Transmembrane helix</keyword>
<evidence type="ECO:0000256" key="13">
    <source>
        <dbReference type="ARBA" id="ARBA00078531"/>
    </source>
</evidence>
<name>A0A2U2N7Q7_9GAMM</name>
<protein>
    <recommendedName>
        <fullName evidence="10">Molybdopterin-synthase adenylyltransferase</fullName>
        <ecNumber evidence="9">2.7.7.80</ecNumber>
    </recommendedName>
    <alternativeName>
        <fullName evidence="13">MoaD protein adenylase</fullName>
    </alternativeName>
    <alternativeName>
        <fullName evidence="11">Molybdopterin-converting factor subunit 1 adenylase</fullName>
    </alternativeName>
    <alternativeName>
        <fullName evidence="12">Sulfur carrier protein MoaD adenylyltransferase</fullName>
    </alternativeName>
</protein>
<reference evidence="16 17" key="1">
    <citation type="submission" date="2018-05" db="EMBL/GenBank/DDBJ databases">
        <title>Spiribacter halobius sp. nov., a moderately halophilic bacterium isolated from marine solar saltern.</title>
        <authorList>
            <person name="Zheng W.-S."/>
            <person name="Lu D.-C."/>
            <person name="Du Z.-J."/>
        </authorList>
    </citation>
    <scope>NUCLEOTIDE SEQUENCE [LARGE SCALE GENOMIC DNA]</scope>
    <source>
        <strain evidence="16 17">E85</strain>
    </source>
</reference>
<comment type="caution">
    <text evidence="16">The sequence shown here is derived from an EMBL/GenBank/DDBJ whole genome shotgun (WGS) entry which is preliminary data.</text>
</comment>
<keyword evidence="14" id="KW-0812">Transmembrane</keyword>
<comment type="subunit">
    <text evidence="8">Homodimer. Forms a stable heterotetrameric complex of 2 MoeB and 2 MoaD during adenylation of MoaD.</text>
</comment>
<dbReference type="GO" id="GO:0061605">
    <property type="term" value="F:molybdopterin-synthase adenylyltransferase activity"/>
    <property type="evidence" value="ECO:0007669"/>
    <property type="project" value="UniProtKB-EC"/>
</dbReference>
<evidence type="ECO:0000259" key="15">
    <source>
        <dbReference type="Pfam" id="PF00899"/>
    </source>
</evidence>
<dbReference type="EMBL" id="QFFI01000003">
    <property type="protein sequence ID" value="PWG65231.1"/>
    <property type="molecule type" value="Genomic_DNA"/>
</dbReference>
<organism evidence="16 17">
    <name type="scientific">Sediminicurvatus halobius</name>
    <dbReference type="NCBI Taxonomy" id="2182432"/>
    <lineage>
        <taxon>Bacteria</taxon>
        <taxon>Pseudomonadati</taxon>
        <taxon>Pseudomonadota</taxon>
        <taxon>Gammaproteobacteria</taxon>
        <taxon>Chromatiales</taxon>
        <taxon>Ectothiorhodospiraceae</taxon>
        <taxon>Sediminicurvatus</taxon>
    </lineage>
</organism>
<dbReference type="Gene3D" id="3.40.50.720">
    <property type="entry name" value="NAD(P)-binding Rossmann-like Domain"/>
    <property type="match status" value="1"/>
</dbReference>
<evidence type="ECO:0000313" key="16">
    <source>
        <dbReference type="EMBL" id="PWG65231.1"/>
    </source>
</evidence>
<proteinExistence type="inferred from homology"/>
<dbReference type="GO" id="GO:0005829">
    <property type="term" value="C:cytosol"/>
    <property type="evidence" value="ECO:0007669"/>
    <property type="project" value="TreeGrafter"/>
</dbReference>
<keyword evidence="5" id="KW-0067">ATP-binding</keyword>
<dbReference type="NCBIfam" id="NF004281">
    <property type="entry name" value="PRK05690.1"/>
    <property type="match status" value="1"/>
</dbReference>
<evidence type="ECO:0000256" key="4">
    <source>
        <dbReference type="ARBA" id="ARBA00022741"/>
    </source>
</evidence>
<dbReference type="Pfam" id="PF00899">
    <property type="entry name" value="ThiF"/>
    <property type="match status" value="1"/>
</dbReference>
<dbReference type="RefSeq" id="WP_109676057.1">
    <property type="nucleotide sequence ID" value="NZ_CP086615.1"/>
</dbReference>
<keyword evidence="17" id="KW-1185">Reference proteome</keyword>
<evidence type="ECO:0000256" key="10">
    <source>
        <dbReference type="ARBA" id="ARBA00073635"/>
    </source>
</evidence>
<dbReference type="SUPFAM" id="SSF69572">
    <property type="entry name" value="Activating enzymes of the ubiquitin-like proteins"/>
    <property type="match status" value="1"/>
</dbReference>
<dbReference type="GO" id="GO:0008641">
    <property type="term" value="F:ubiquitin-like modifier activating enzyme activity"/>
    <property type="evidence" value="ECO:0007669"/>
    <property type="project" value="InterPro"/>
</dbReference>
<dbReference type="InterPro" id="IPR035985">
    <property type="entry name" value="Ubiquitin-activating_enz"/>
</dbReference>
<evidence type="ECO:0000256" key="14">
    <source>
        <dbReference type="SAM" id="Phobius"/>
    </source>
</evidence>
<dbReference type="AlphaFoldDB" id="A0A2U2N7Q7"/>
<keyword evidence="4" id="KW-0547">Nucleotide-binding</keyword>
<dbReference type="EC" id="2.7.7.80" evidence="9"/>
<keyword evidence="16" id="KW-0548">Nucleotidyltransferase</keyword>
<evidence type="ECO:0000256" key="6">
    <source>
        <dbReference type="ARBA" id="ARBA00052218"/>
    </source>
</evidence>
<evidence type="ECO:0000256" key="3">
    <source>
        <dbReference type="ARBA" id="ARBA00022679"/>
    </source>
</evidence>
<dbReference type="FunFam" id="3.40.50.720:FF:000033">
    <property type="entry name" value="Adenylyltransferase and sulfurtransferase MOCS3"/>
    <property type="match status" value="1"/>
</dbReference>
<evidence type="ECO:0000256" key="5">
    <source>
        <dbReference type="ARBA" id="ARBA00022840"/>
    </source>
</evidence>
<keyword evidence="3 16" id="KW-0808">Transferase</keyword>
<feature type="domain" description="THIF-type NAD/FAD binding fold" evidence="15">
    <location>
        <begin position="9"/>
        <end position="244"/>
    </location>
</feature>
<evidence type="ECO:0000256" key="9">
    <source>
        <dbReference type="ARBA" id="ARBA00066884"/>
    </source>
</evidence>
<gene>
    <name evidence="16" type="ORF">DEM34_02875</name>
</gene>
<dbReference type="InterPro" id="IPR045886">
    <property type="entry name" value="ThiF/MoeB/HesA"/>
</dbReference>
<dbReference type="PANTHER" id="PTHR10953">
    <property type="entry name" value="UBIQUITIN-ACTIVATING ENZYME E1"/>
    <property type="match status" value="1"/>
</dbReference>
<evidence type="ECO:0000313" key="17">
    <source>
        <dbReference type="Proteomes" id="UP000245474"/>
    </source>
</evidence>
<dbReference type="GO" id="GO:0005524">
    <property type="term" value="F:ATP binding"/>
    <property type="evidence" value="ECO:0007669"/>
    <property type="project" value="UniProtKB-KW"/>
</dbReference>
<evidence type="ECO:0000256" key="7">
    <source>
        <dbReference type="ARBA" id="ARBA00055169"/>
    </source>
</evidence>
<dbReference type="Proteomes" id="UP000245474">
    <property type="component" value="Unassembled WGS sequence"/>
</dbReference>
<evidence type="ECO:0000256" key="1">
    <source>
        <dbReference type="ARBA" id="ARBA00005046"/>
    </source>
</evidence>
<keyword evidence="14" id="KW-0472">Membrane</keyword>
<dbReference type="GO" id="GO:0008146">
    <property type="term" value="F:sulfotransferase activity"/>
    <property type="evidence" value="ECO:0007669"/>
    <property type="project" value="TreeGrafter"/>
</dbReference>
<evidence type="ECO:0000256" key="11">
    <source>
        <dbReference type="ARBA" id="ARBA00075110"/>
    </source>
</evidence>
<comment type="function">
    <text evidence="7">Catalyzes the adenylation by ATP of the carboxyl group of the C-terminal glycine of sulfur carrier protein MoaD.</text>
</comment>
<evidence type="ECO:0000256" key="8">
    <source>
        <dbReference type="ARBA" id="ARBA00063809"/>
    </source>
</evidence>
<evidence type="ECO:0000256" key="12">
    <source>
        <dbReference type="ARBA" id="ARBA00075328"/>
    </source>
</evidence>
<comment type="catalytic activity">
    <reaction evidence="6">
        <text>[molybdopterin-synthase sulfur-carrier protein]-C-terminal Gly-Gly + ATP + H(+) = [molybdopterin-synthase sulfur-carrier protein]-C-terminal Gly-Gly-AMP + diphosphate</text>
        <dbReference type="Rhea" id="RHEA:43616"/>
        <dbReference type="Rhea" id="RHEA-COMP:12159"/>
        <dbReference type="Rhea" id="RHEA-COMP:12202"/>
        <dbReference type="ChEBI" id="CHEBI:15378"/>
        <dbReference type="ChEBI" id="CHEBI:30616"/>
        <dbReference type="ChEBI" id="CHEBI:33019"/>
        <dbReference type="ChEBI" id="CHEBI:90618"/>
        <dbReference type="ChEBI" id="CHEBI:90778"/>
        <dbReference type="EC" id="2.7.7.80"/>
    </reaction>
</comment>
<dbReference type="PANTHER" id="PTHR10953:SF240">
    <property type="entry name" value="SULFUR CARRIER PROTEIN THIS ADENYLYLTRANSFERASE"/>
    <property type="match status" value="1"/>
</dbReference>
<evidence type="ECO:0000256" key="2">
    <source>
        <dbReference type="ARBA" id="ARBA00009919"/>
    </source>
</evidence>
<feature type="transmembrane region" description="Helical" evidence="14">
    <location>
        <begin position="31"/>
        <end position="58"/>
    </location>
</feature>
<dbReference type="OrthoDB" id="9804286at2"/>
<dbReference type="InterPro" id="IPR000594">
    <property type="entry name" value="ThiF_NAD_FAD-bd"/>
</dbReference>
<accession>A0A2U2N7Q7</accession>
<comment type="similarity">
    <text evidence="2">Belongs to the HesA/MoeB/ThiF family.</text>
</comment>
<dbReference type="GO" id="GO:0004792">
    <property type="term" value="F:thiosulfate-cyanide sulfurtransferase activity"/>
    <property type="evidence" value="ECO:0007669"/>
    <property type="project" value="TreeGrafter"/>
</dbReference>
<dbReference type="CDD" id="cd00757">
    <property type="entry name" value="ThiF_MoeB_HesA_family"/>
    <property type="match status" value="1"/>
</dbReference>
<sequence length="253" mass="27127">MEDEDLLRYSRQIMLPGLDLEGQERLLRSRALIVGLGGLGSPAALYLAAAGLGTLVLADFDRVELTNLQRQIIHTTGDVGRAKTDSARERIAALNPGTQVETVAERLSEDNLRALVRGVDVVLDGSDNFATRFAVNAACVAERRPLVSAAVIGMDGQLAVFRPDRDDSPCYRCVYADTGEEAQSCSETGVLGPLTGVLGSLQAVETVKVLTGLGEPLNGRLLVVDALTQTWRRLNLRRDPACPVCSAARTRVS</sequence>
<comment type="pathway">
    <text evidence="1">Cofactor biosynthesis; molybdopterin biosynthesis.</text>
</comment>